<proteinExistence type="inferred from homology"/>
<keyword evidence="8" id="KW-0325">Glycoprotein</keyword>
<keyword evidence="3" id="KW-1003">Cell membrane</keyword>
<dbReference type="GO" id="GO:0050906">
    <property type="term" value="P:detection of stimulus involved in sensory perception"/>
    <property type="evidence" value="ECO:0007669"/>
    <property type="project" value="UniProtKB-ARBA"/>
</dbReference>
<feature type="transmembrane region" description="Helical" evidence="9">
    <location>
        <begin position="401"/>
        <end position="421"/>
    </location>
</feature>
<keyword evidence="4 9" id="KW-0812">Transmembrane</keyword>
<evidence type="ECO:0000256" key="3">
    <source>
        <dbReference type="ARBA" id="ARBA00022475"/>
    </source>
</evidence>
<keyword evidence="6 9" id="KW-0472">Membrane</keyword>
<dbReference type="FunFam" id="1.10.287.70:FF:000211">
    <property type="entry name" value="Uncharacterized protein"/>
    <property type="match status" value="1"/>
</dbReference>
<dbReference type="SUPFAM" id="SSF53850">
    <property type="entry name" value="Periplasmic binding protein-like II"/>
    <property type="match status" value="1"/>
</dbReference>
<name>A0A8J2RSG6_9CRUS</name>
<evidence type="ECO:0000256" key="5">
    <source>
        <dbReference type="ARBA" id="ARBA00022989"/>
    </source>
</evidence>
<evidence type="ECO:0000256" key="8">
    <source>
        <dbReference type="ARBA" id="ARBA00023180"/>
    </source>
</evidence>
<keyword evidence="7" id="KW-0675">Receptor</keyword>
<feature type="domain" description="Ionotropic glutamate receptor C-terminal" evidence="10">
    <location>
        <begin position="125"/>
        <end position="409"/>
    </location>
</feature>
<evidence type="ECO:0000256" key="6">
    <source>
        <dbReference type="ARBA" id="ARBA00023136"/>
    </source>
</evidence>
<evidence type="ECO:0000313" key="12">
    <source>
        <dbReference type="Proteomes" id="UP000789390"/>
    </source>
</evidence>
<protein>
    <recommendedName>
        <fullName evidence="10">Ionotropic glutamate receptor C-terminal domain-containing protein</fullName>
    </recommendedName>
</protein>
<evidence type="ECO:0000256" key="7">
    <source>
        <dbReference type="ARBA" id="ARBA00023170"/>
    </source>
</evidence>
<comment type="caution">
    <text evidence="11">The sequence shown here is derived from an EMBL/GenBank/DDBJ whole genome shotgun (WGS) entry which is preliminary data.</text>
</comment>
<evidence type="ECO:0000313" key="11">
    <source>
        <dbReference type="EMBL" id="CAH0105016.1"/>
    </source>
</evidence>
<feature type="transmembrane region" description="Helical" evidence="9">
    <location>
        <begin position="126"/>
        <end position="149"/>
    </location>
</feature>
<dbReference type="Proteomes" id="UP000789390">
    <property type="component" value="Unassembled WGS sequence"/>
</dbReference>
<dbReference type="Gene3D" id="3.40.190.10">
    <property type="entry name" value="Periplasmic binding protein-like II"/>
    <property type="match status" value="1"/>
</dbReference>
<dbReference type="GO" id="GO:0005886">
    <property type="term" value="C:plasma membrane"/>
    <property type="evidence" value="ECO:0007669"/>
    <property type="project" value="UniProtKB-SubCell"/>
</dbReference>
<sequence length="436" mass="49601">MFLLYTHQNPPFDVFVRGPNGTFTFTGVALNILQWMADYYNFTYTLVAVNQTLVDKYGTHEASFYQLINDKKIDGIPCAFFLTQDRINRMDYTSYFVWVDGLSLIVPKPGEESRLFAFTGPFQPNVWLCILITIIFIVGVMTVFTLFYNNPIFTTSNTDEENAKMKQKTSSYFSSYMIYIVNIMTNQGGREAFQRNSFRVLAGFWLLGAMVLVNSYSGIVISSLTVPKMIPPIQTLDDLAASKDVEIIVRHDTLIGEQILQAKNGVYKVLGDQARLNPNRILGDPFKVNALLVTRKYAFPFIQAFNSWFVAQQYKKDGQCRFHATKPLPVPLGYYSWLVKKGNKNAQLFNPGLVKLWDSGLTYFWANKAIGKDKATECFDTKRQKNSAKQVAIRLVDLTSAFLILGIGLGLATISFLQELIKSKFHHRRPRLISTN</sequence>
<evidence type="ECO:0000256" key="1">
    <source>
        <dbReference type="ARBA" id="ARBA00004651"/>
    </source>
</evidence>
<keyword evidence="5 9" id="KW-1133">Transmembrane helix</keyword>
<evidence type="ECO:0000256" key="2">
    <source>
        <dbReference type="ARBA" id="ARBA00008685"/>
    </source>
</evidence>
<feature type="transmembrane region" description="Helical" evidence="9">
    <location>
        <begin position="169"/>
        <end position="186"/>
    </location>
</feature>
<feature type="transmembrane region" description="Helical" evidence="9">
    <location>
        <begin position="198"/>
        <end position="219"/>
    </location>
</feature>
<dbReference type="AlphaFoldDB" id="A0A8J2RSG6"/>
<dbReference type="GO" id="GO:0015276">
    <property type="term" value="F:ligand-gated monoatomic ion channel activity"/>
    <property type="evidence" value="ECO:0007669"/>
    <property type="project" value="InterPro"/>
</dbReference>
<evidence type="ECO:0000256" key="9">
    <source>
        <dbReference type="SAM" id="Phobius"/>
    </source>
</evidence>
<organism evidence="11 12">
    <name type="scientific">Daphnia galeata</name>
    <dbReference type="NCBI Taxonomy" id="27404"/>
    <lineage>
        <taxon>Eukaryota</taxon>
        <taxon>Metazoa</taxon>
        <taxon>Ecdysozoa</taxon>
        <taxon>Arthropoda</taxon>
        <taxon>Crustacea</taxon>
        <taxon>Branchiopoda</taxon>
        <taxon>Diplostraca</taxon>
        <taxon>Cladocera</taxon>
        <taxon>Anomopoda</taxon>
        <taxon>Daphniidae</taxon>
        <taxon>Daphnia</taxon>
    </lineage>
</organism>
<dbReference type="Pfam" id="PF00060">
    <property type="entry name" value="Lig_chan"/>
    <property type="match status" value="1"/>
</dbReference>
<dbReference type="Gene3D" id="1.10.287.70">
    <property type="match status" value="1"/>
</dbReference>
<accession>A0A8J2RSG6</accession>
<evidence type="ECO:0000256" key="4">
    <source>
        <dbReference type="ARBA" id="ARBA00022692"/>
    </source>
</evidence>
<dbReference type="PANTHER" id="PTHR42643">
    <property type="entry name" value="IONOTROPIC RECEPTOR 20A-RELATED"/>
    <property type="match status" value="1"/>
</dbReference>
<comment type="similarity">
    <text evidence="2">Belongs to the glutamate-gated ion channel (TC 1.A.10.1) family.</text>
</comment>
<gene>
    <name evidence="11" type="ORF">DGAL_LOCUS7971</name>
</gene>
<dbReference type="EMBL" id="CAKKLH010000168">
    <property type="protein sequence ID" value="CAH0105016.1"/>
    <property type="molecule type" value="Genomic_DNA"/>
</dbReference>
<dbReference type="PANTHER" id="PTHR42643:SF24">
    <property type="entry name" value="IONOTROPIC RECEPTOR 60A"/>
    <property type="match status" value="1"/>
</dbReference>
<keyword evidence="12" id="KW-1185">Reference proteome</keyword>
<reference evidence="11" key="1">
    <citation type="submission" date="2021-11" db="EMBL/GenBank/DDBJ databases">
        <authorList>
            <person name="Schell T."/>
        </authorList>
    </citation>
    <scope>NUCLEOTIDE SEQUENCE</scope>
    <source>
        <strain evidence="11">M5</strain>
    </source>
</reference>
<dbReference type="InterPro" id="IPR001320">
    <property type="entry name" value="Iontro_rcpt_C"/>
</dbReference>
<dbReference type="OrthoDB" id="5984008at2759"/>
<comment type="subcellular location">
    <subcellularLocation>
        <location evidence="1">Cell membrane</location>
        <topology evidence="1">Multi-pass membrane protein</topology>
    </subcellularLocation>
</comment>
<evidence type="ECO:0000259" key="10">
    <source>
        <dbReference type="Pfam" id="PF00060"/>
    </source>
</evidence>
<dbReference type="InterPro" id="IPR052192">
    <property type="entry name" value="Insect_Ionotropic_Sensory_Rcpt"/>
</dbReference>